<accession>A0A4C1VNX3</accession>
<dbReference type="EMBL" id="BGZK01000372">
    <property type="protein sequence ID" value="GBP39859.1"/>
    <property type="molecule type" value="Genomic_DNA"/>
</dbReference>
<dbReference type="AlphaFoldDB" id="A0A4C1VNX3"/>
<dbReference type="Proteomes" id="UP000299102">
    <property type="component" value="Unassembled WGS sequence"/>
</dbReference>
<comment type="caution">
    <text evidence="1">The sequence shown here is derived from an EMBL/GenBank/DDBJ whole genome shotgun (WGS) entry which is preliminary data.</text>
</comment>
<gene>
    <name evidence="1" type="ORF">EVAR_29089_1</name>
</gene>
<sequence>MTTRPPTLLEVISIHEISTFLQNAGKVPSLGEITDPAACPLYAAKVTREAATAGSCRLSAGRTQNA</sequence>
<name>A0A4C1VNX3_EUMVA</name>
<keyword evidence="2" id="KW-1185">Reference proteome</keyword>
<protein>
    <submittedName>
        <fullName evidence="1">Uncharacterized protein</fullName>
    </submittedName>
</protein>
<evidence type="ECO:0000313" key="1">
    <source>
        <dbReference type="EMBL" id="GBP39859.1"/>
    </source>
</evidence>
<organism evidence="1 2">
    <name type="scientific">Eumeta variegata</name>
    <name type="common">Bagworm moth</name>
    <name type="synonym">Eumeta japonica</name>
    <dbReference type="NCBI Taxonomy" id="151549"/>
    <lineage>
        <taxon>Eukaryota</taxon>
        <taxon>Metazoa</taxon>
        <taxon>Ecdysozoa</taxon>
        <taxon>Arthropoda</taxon>
        <taxon>Hexapoda</taxon>
        <taxon>Insecta</taxon>
        <taxon>Pterygota</taxon>
        <taxon>Neoptera</taxon>
        <taxon>Endopterygota</taxon>
        <taxon>Lepidoptera</taxon>
        <taxon>Glossata</taxon>
        <taxon>Ditrysia</taxon>
        <taxon>Tineoidea</taxon>
        <taxon>Psychidae</taxon>
        <taxon>Oiketicinae</taxon>
        <taxon>Eumeta</taxon>
    </lineage>
</organism>
<reference evidence="1 2" key="1">
    <citation type="journal article" date="2019" name="Commun. Biol.">
        <title>The bagworm genome reveals a unique fibroin gene that provides high tensile strength.</title>
        <authorList>
            <person name="Kono N."/>
            <person name="Nakamura H."/>
            <person name="Ohtoshi R."/>
            <person name="Tomita M."/>
            <person name="Numata K."/>
            <person name="Arakawa K."/>
        </authorList>
    </citation>
    <scope>NUCLEOTIDE SEQUENCE [LARGE SCALE GENOMIC DNA]</scope>
</reference>
<evidence type="ECO:0000313" key="2">
    <source>
        <dbReference type="Proteomes" id="UP000299102"/>
    </source>
</evidence>
<proteinExistence type="predicted"/>